<keyword evidence="7" id="KW-1185">Reference proteome</keyword>
<evidence type="ECO:0000256" key="3">
    <source>
        <dbReference type="ARBA" id="ARBA00023125"/>
    </source>
</evidence>
<dbReference type="PANTHER" id="PTHR30118">
    <property type="entry name" value="HTH-TYPE TRANSCRIPTIONAL REGULATOR LEUO-RELATED"/>
    <property type="match status" value="1"/>
</dbReference>
<accession>A0ABV5ZTM6</accession>
<dbReference type="InterPro" id="IPR036390">
    <property type="entry name" value="WH_DNA-bd_sf"/>
</dbReference>
<evidence type="ECO:0000256" key="1">
    <source>
        <dbReference type="ARBA" id="ARBA00009437"/>
    </source>
</evidence>
<dbReference type="Pfam" id="PF00126">
    <property type="entry name" value="HTH_1"/>
    <property type="match status" value="1"/>
</dbReference>
<sequence length="298" mass="31680">MQPTMDLNLLVALDVLLEEGSVTGAARRLHLSVPATSRTLGRIRAALSDPVLVRSGRGLVPTPRALALQGKVRALVEQARAVLVEGAEVEPATMTRSFSLQVNDSMIGVLGGKLVERAAAEAPNVTLRFLAEGIEDSTALQDGAIDLEVGVLGPTGPAVRVEQLYSEHVVGVARAGHPLTKGRVSAERFAEASHLLVTRRGRTSGPIDALLAERGLRRRVAVTVPTYAAAAHMLAGTDAVATFPSGFATAVADRLGLRVFDVPLPLEPLPMSMAWHRRYDADAAHGWLRERVREVVVG</sequence>
<dbReference type="CDD" id="cd08460">
    <property type="entry name" value="PBP2_DntR_like_1"/>
    <property type="match status" value="1"/>
</dbReference>
<dbReference type="PANTHER" id="PTHR30118:SF15">
    <property type="entry name" value="TRANSCRIPTIONAL REGULATORY PROTEIN"/>
    <property type="match status" value="1"/>
</dbReference>
<dbReference type="Gene3D" id="1.10.10.10">
    <property type="entry name" value="Winged helix-like DNA-binding domain superfamily/Winged helix DNA-binding domain"/>
    <property type="match status" value="1"/>
</dbReference>
<feature type="domain" description="HTH lysR-type" evidence="5">
    <location>
        <begin position="5"/>
        <end position="62"/>
    </location>
</feature>
<evidence type="ECO:0000313" key="6">
    <source>
        <dbReference type="EMBL" id="MFB9903424.1"/>
    </source>
</evidence>
<dbReference type="InterPro" id="IPR005119">
    <property type="entry name" value="LysR_subst-bd"/>
</dbReference>
<keyword evidence="2" id="KW-0805">Transcription regulation</keyword>
<comment type="caution">
    <text evidence="6">The sequence shown here is derived from an EMBL/GenBank/DDBJ whole genome shotgun (WGS) entry which is preliminary data.</text>
</comment>
<dbReference type="SUPFAM" id="SSF53850">
    <property type="entry name" value="Periplasmic binding protein-like II"/>
    <property type="match status" value="1"/>
</dbReference>
<evidence type="ECO:0000256" key="2">
    <source>
        <dbReference type="ARBA" id="ARBA00023015"/>
    </source>
</evidence>
<dbReference type="Pfam" id="PF03466">
    <property type="entry name" value="LysR_substrate"/>
    <property type="match status" value="1"/>
</dbReference>
<reference evidence="6 7" key="1">
    <citation type="submission" date="2024-09" db="EMBL/GenBank/DDBJ databases">
        <authorList>
            <person name="Sun Q."/>
            <person name="Mori K."/>
        </authorList>
    </citation>
    <scope>NUCLEOTIDE SEQUENCE [LARGE SCALE GENOMIC DNA]</scope>
    <source>
        <strain evidence="6 7">TBRC 7907</strain>
    </source>
</reference>
<keyword evidence="3" id="KW-0238">DNA-binding</keyword>
<name>A0ABV5ZTM6_9PSEU</name>
<dbReference type="InterPro" id="IPR036388">
    <property type="entry name" value="WH-like_DNA-bd_sf"/>
</dbReference>
<comment type="similarity">
    <text evidence="1">Belongs to the LysR transcriptional regulatory family.</text>
</comment>
<dbReference type="Gene3D" id="3.40.190.10">
    <property type="entry name" value="Periplasmic binding protein-like II"/>
    <property type="match status" value="2"/>
</dbReference>
<dbReference type="SUPFAM" id="SSF46785">
    <property type="entry name" value="Winged helix' DNA-binding domain"/>
    <property type="match status" value="1"/>
</dbReference>
<protein>
    <submittedName>
        <fullName evidence="6">LysR family transcriptional regulator</fullName>
    </submittedName>
</protein>
<dbReference type="InterPro" id="IPR000847">
    <property type="entry name" value="LysR_HTH_N"/>
</dbReference>
<proteinExistence type="inferred from homology"/>
<evidence type="ECO:0000259" key="5">
    <source>
        <dbReference type="PROSITE" id="PS50931"/>
    </source>
</evidence>
<keyword evidence="4" id="KW-0804">Transcription</keyword>
<dbReference type="Proteomes" id="UP001589693">
    <property type="component" value="Unassembled WGS sequence"/>
</dbReference>
<evidence type="ECO:0000313" key="7">
    <source>
        <dbReference type="Proteomes" id="UP001589693"/>
    </source>
</evidence>
<dbReference type="RefSeq" id="WP_377850567.1">
    <property type="nucleotide sequence ID" value="NZ_JBHLZU010000005.1"/>
</dbReference>
<evidence type="ECO:0000256" key="4">
    <source>
        <dbReference type="ARBA" id="ARBA00023163"/>
    </source>
</evidence>
<dbReference type="EMBL" id="JBHLZU010000005">
    <property type="protein sequence ID" value="MFB9903424.1"/>
    <property type="molecule type" value="Genomic_DNA"/>
</dbReference>
<gene>
    <name evidence="6" type="ORF">ACFFQA_05685</name>
</gene>
<organism evidence="6 7">
    <name type="scientific">Allokutzneria oryzae</name>
    <dbReference type="NCBI Taxonomy" id="1378989"/>
    <lineage>
        <taxon>Bacteria</taxon>
        <taxon>Bacillati</taxon>
        <taxon>Actinomycetota</taxon>
        <taxon>Actinomycetes</taxon>
        <taxon>Pseudonocardiales</taxon>
        <taxon>Pseudonocardiaceae</taxon>
        <taxon>Allokutzneria</taxon>
    </lineage>
</organism>
<dbReference type="InterPro" id="IPR050389">
    <property type="entry name" value="LysR-type_TF"/>
</dbReference>
<dbReference type="PROSITE" id="PS50931">
    <property type="entry name" value="HTH_LYSR"/>
    <property type="match status" value="1"/>
</dbReference>